<reference evidence="3 4" key="1">
    <citation type="journal article" date="2017" name="Mol. Plant">
        <title>The Genome of Medicinal Plant Macleaya cordata Provides New Insights into Benzylisoquinoline Alkaloids Metabolism.</title>
        <authorList>
            <person name="Liu X."/>
            <person name="Liu Y."/>
            <person name="Huang P."/>
            <person name="Ma Y."/>
            <person name="Qing Z."/>
            <person name="Tang Q."/>
            <person name="Cao H."/>
            <person name="Cheng P."/>
            <person name="Zheng Y."/>
            <person name="Yuan Z."/>
            <person name="Zhou Y."/>
            <person name="Liu J."/>
            <person name="Tang Z."/>
            <person name="Zhuo Y."/>
            <person name="Zhang Y."/>
            <person name="Yu L."/>
            <person name="Huang J."/>
            <person name="Yang P."/>
            <person name="Peng Q."/>
            <person name="Zhang J."/>
            <person name="Jiang W."/>
            <person name="Zhang Z."/>
            <person name="Lin K."/>
            <person name="Ro D.K."/>
            <person name="Chen X."/>
            <person name="Xiong X."/>
            <person name="Shang Y."/>
            <person name="Huang S."/>
            <person name="Zeng J."/>
        </authorList>
    </citation>
    <scope>NUCLEOTIDE SEQUENCE [LARGE SCALE GENOMIC DNA]</scope>
    <source>
        <strain evidence="4">cv. BLH2017</strain>
        <tissue evidence="3">Root</tissue>
    </source>
</reference>
<evidence type="ECO:0000259" key="2">
    <source>
        <dbReference type="Pfam" id="PF10457"/>
    </source>
</evidence>
<feature type="domain" description="MENTAL" evidence="2">
    <location>
        <begin position="71"/>
        <end position="144"/>
    </location>
</feature>
<dbReference type="PANTHER" id="PTHR34953">
    <property type="entry name" value="ALPHA/BETA HYDROLASE RELATED PROTEIN"/>
    <property type="match status" value="1"/>
</dbReference>
<keyword evidence="1" id="KW-1133">Transmembrane helix</keyword>
<dbReference type="Pfam" id="PF10457">
    <property type="entry name" value="MENTAL"/>
    <property type="match status" value="1"/>
</dbReference>
<dbReference type="PANTHER" id="PTHR34953:SF1">
    <property type="entry name" value="ALPHA_BETA HYDROLASE RELATED PROTEIN"/>
    <property type="match status" value="1"/>
</dbReference>
<keyword evidence="1" id="KW-0472">Membrane</keyword>
<dbReference type="Proteomes" id="UP000195402">
    <property type="component" value="Unassembled WGS sequence"/>
</dbReference>
<gene>
    <name evidence="3" type="ORF">BVC80_9093g29</name>
</gene>
<name>A0A200PWU5_MACCD</name>
<keyword evidence="4" id="KW-1185">Reference proteome</keyword>
<comment type="caution">
    <text evidence="3">The sequence shown here is derived from an EMBL/GenBank/DDBJ whole genome shotgun (WGS) entry which is preliminary data.</text>
</comment>
<organism evidence="3 4">
    <name type="scientific">Macleaya cordata</name>
    <name type="common">Five-seeded plume-poppy</name>
    <name type="synonym">Bocconia cordata</name>
    <dbReference type="NCBI Taxonomy" id="56857"/>
    <lineage>
        <taxon>Eukaryota</taxon>
        <taxon>Viridiplantae</taxon>
        <taxon>Streptophyta</taxon>
        <taxon>Embryophyta</taxon>
        <taxon>Tracheophyta</taxon>
        <taxon>Spermatophyta</taxon>
        <taxon>Magnoliopsida</taxon>
        <taxon>Ranunculales</taxon>
        <taxon>Papaveraceae</taxon>
        <taxon>Papaveroideae</taxon>
        <taxon>Macleaya</taxon>
    </lineage>
</organism>
<evidence type="ECO:0000256" key="1">
    <source>
        <dbReference type="SAM" id="Phobius"/>
    </source>
</evidence>
<dbReference type="InterPro" id="IPR019498">
    <property type="entry name" value="MENTAL"/>
</dbReference>
<accession>A0A200PWU5</accession>
<evidence type="ECO:0000313" key="4">
    <source>
        <dbReference type="Proteomes" id="UP000195402"/>
    </source>
</evidence>
<keyword evidence="1" id="KW-0812">Transmembrane</keyword>
<feature type="transmembrane region" description="Helical" evidence="1">
    <location>
        <begin position="118"/>
        <end position="140"/>
    </location>
</feature>
<dbReference type="STRING" id="56857.A0A200PWU5"/>
<evidence type="ECO:0000313" key="3">
    <source>
        <dbReference type="EMBL" id="OVA02687.1"/>
    </source>
</evidence>
<dbReference type="EMBL" id="MVGT01003948">
    <property type="protein sequence ID" value="OVA02687.1"/>
    <property type="molecule type" value="Genomic_DNA"/>
</dbReference>
<protein>
    <submittedName>
        <fullName evidence="3">MENTAL domain</fullName>
    </submittedName>
</protein>
<dbReference type="AlphaFoldDB" id="A0A200PWU5"/>
<dbReference type="FunCoup" id="A0A200PWU5">
    <property type="interactions" value="383"/>
</dbReference>
<dbReference type="InParanoid" id="A0A200PWU5"/>
<sequence>MMKMAGLMIKDHEKQLRRSMRAVKTMFFLITMLFSLLLFSAPVLLVIADAILPSAILSASLPPSSDHLSLENLSSHLTNYDFRFSLIDIPLLSIVRSSVILCVYCLCDGPRLSRGPYLGITTFCSLVSLVFVSLKASYVFCSSSSSSNINIEGQDGFRHARKDFQPTTRFYNNCGGALKDRRLFTFALRGHHWQQNKMLAARIDILGIFPSVTIN</sequence>
<dbReference type="OrthoDB" id="1914191at2759"/>
<proteinExistence type="predicted"/>